<reference evidence="2 3" key="1">
    <citation type="journal article" date="2016" name="Genome Announc.">
        <title>Whole-Genome Sequence of Rummeliibacillus stabekisii Strain PP9 Isolated from Antarctic Soil.</title>
        <authorList>
            <person name="da Mota F.F."/>
            <person name="Vollu R.E."/>
            <person name="Jurelevicius D."/>
            <person name="Seldin L."/>
        </authorList>
    </citation>
    <scope>NUCLEOTIDE SEQUENCE [LARGE SCALE GENOMIC DNA]</scope>
    <source>
        <strain evidence="2 3">PP9</strain>
    </source>
</reference>
<dbReference type="EMBL" id="CP014806">
    <property type="protein sequence ID" value="AMW97982.1"/>
    <property type="molecule type" value="Genomic_DNA"/>
</dbReference>
<keyword evidence="3" id="KW-1185">Reference proteome</keyword>
<protein>
    <submittedName>
        <fullName evidence="2">Uncharacterized protein</fullName>
    </submittedName>
</protein>
<dbReference type="KEGG" id="rst:ATY39_00275"/>
<organism evidence="2 3">
    <name type="scientific">Rummeliibacillus stabekisii</name>
    <dbReference type="NCBI Taxonomy" id="241244"/>
    <lineage>
        <taxon>Bacteria</taxon>
        <taxon>Bacillati</taxon>
        <taxon>Bacillota</taxon>
        <taxon>Bacilli</taxon>
        <taxon>Bacillales</taxon>
        <taxon>Caryophanaceae</taxon>
        <taxon>Rummeliibacillus</taxon>
    </lineage>
</organism>
<proteinExistence type="predicted"/>
<gene>
    <name evidence="2" type="ORF">ATY39_00275</name>
</gene>
<accession>A0A143H8F6</accession>
<dbReference type="AlphaFoldDB" id="A0A143H8F6"/>
<feature type="compositionally biased region" description="Polar residues" evidence="1">
    <location>
        <begin position="9"/>
        <end position="25"/>
    </location>
</feature>
<sequence>MDIEMYKSSDLNPNEEQINETPNENKVSVTIEETIAQNRKLLEENREILPSYQDSSSFKN</sequence>
<dbReference type="Proteomes" id="UP000076021">
    <property type="component" value="Chromosome"/>
</dbReference>
<dbReference type="RefSeq" id="WP_066784077.1">
    <property type="nucleotide sequence ID" value="NZ_CP014806.1"/>
</dbReference>
<evidence type="ECO:0000313" key="2">
    <source>
        <dbReference type="EMBL" id="AMW97982.1"/>
    </source>
</evidence>
<feature type="region of interest" description="Disordered" evidence="1">
    <location>
        <begin position="1"/>
        <end position="25"/>
    </location>
</feature>
<evidence type="ECO:0000256" key="1">
    <source>
        <dbReference type="SAM" id="MobiDB-lite"/>
    </source>
</evidence>
<reference evidence="3" key="2">
    <citation type="submission" date="2016-03" db="EMBL/GenBank/DDBJ databases">
        <authorList>
            <person name="Seldin L."/>
        </authorList>
    </citation>
    <scope>NUCLEOTIDE SEQUENCE [LARGE SCALE GENOMIC DNA]</scope>
    <source>
        <strain evidence="3">PP9</strain>
    </source>
</reference>
<name>A0A143H8F6_9BACL</name>
<evidence type="ECO:0000313" key="3">
    <source>
        <dbReference type="Proteomes" id="UP000076021"/>
    </source>
</evidence>